<accession>A0ACC0WT98</accession>
<gene>
    <name evidence="1" type="ORF">PsorP6_000016</name>
</gene>
<dbReference type="Proteomes" id="UP001163321">
    <property type="component" value="Chromosome 1"/>
</dbReference>
<name>A0ACC0WT98_9STRA</name>
<organism evidence="1 2">
    <name type="scientific">Peronosclerospora sorghi</name>
    <dbReference type="NCBI Taxonomy" id="230839"/>
    <lineage>
        <taxon>Eukaryota</taxon>
        <taxon>Sar</taxon>
        <taxon>Stramenopiles</taxon>
        <taxon>Oomycota</taxon>
        <taxon>Peronosporomycetes</taxon>
        <taxon>Peronosporales</taxon>
        <taxon>Peronosporaceae</taxon>
        <taxon>Peronosclerospora</taxon>
    </lineage>
</organism>
<keyword evidence="2" id="KW-1185">Reference proteome</keyword>
<protein>
    <submittedName>
        <fullName evidence="1">Uncharacterized protein</fullName>
    </submittedName>
</protein>
<reference evidence="1 2" key="1">
    <citation type="journal article" date="2022" name="bioRxiv">
        <title>The genome of the oomycete Peronosclerospora sorghi, a cosmopolitan pathogen of maize and sorghum, is inflated with dispersed pseudogenes.</title>
        <authorList>
            <person name="Fletcher K."/>
            <person name="Martin F."/>
            <person name="Isakeit T."/>
            <person name="Cavanaugh K."/>
            <person name="Magill C."/>
            <person name="Michelmore R."/>
        </authorList>
    </citation>
    <scope>NUCLEOTIDE SEQUENCE [LARGE SCALE GENOMIC DNA]</scope>
    <source>
        <strain evidence="1">P6</strain>
    </source>
</reference>
<sequence length="387" mass="42023">MHSPPPPPPHSPPPDMPPPPPGPPPPVNTEQKITLSESPNTYISAASTLLQNAKFQFAAKGRVENLLATSRLELSPVTQERDVTSKISSDRREKKQEDDENDKEDDIGSYLDESDVFEEDVEAILFAEEEEDRRKGYIDCLSETHLDSAEYPYPAYLGKLATLFTEQNAFGKSPEGFIYCNNLLISSRQLKLIDAKTAALEKEKWIQVRRTAALKVKEDEKRRHQERLVEALEPPAKQIKISESAIKALECKHPKGKTKVSGKTTGAPNSGSVSKKVSSHTKKNTINAARATTKAVASGVKATRAAKKKRVKLNTITNFKEANVEAELKKSRAEGDDERGNESSSSSSSFSSSSSSSSVNSSSSSSSSPSSRLSLSSSSSGNDTGAI</sequence>
<proteinExistence type="predicted"/>
<dbReference type="EMBL" id="CM047580">
    <property type="protein sequence ID" value="KAI9922135.1"/>
    <property type="molecule type" value="Genomic_DNA"/>
</dbReference>
<evidence type="ECO:0000313" key="2">
    <source>
        <dbReference type="Proteomes" id="UP001163321"/>
    </source>
</evidence>
<evidence type="ECO:0000313" key="1">
    <source>
        <dbReference type="EMBL" id="KAI9922135.1"/>
    </source>
</evidence>
<comment type="caution">
    <text evidence="1">The sequence shown here is derived from an EMBL/GenBank/DDBJ whole genome shotgun (WGS) entry which is preliminary data.</text>
</comment>